<name>A0A4Q9GXU3_9BURK</name>
<dbReference type="EMBL" id="SIXI01000004">
    <property type="protein sequence ID" value="TBO30226.1"/>
    <property type="molecule type" value="Genomic_DNA"/>
</dbReference>
<gene>
    <name evidence="2" type="ORF">EYS42_11055</name>
</gene>
<dbReference type="RefSeq" id="WP_130968218.1">
    <property type="nucleotide sequence ID" value="NZ_SIXI01000004.1"/>
</dbReference>
<evidence type="ECO:0000259" key="1">
    <source>
        <dbReference type="PROSITE" id="PS50075"/>
    </source>
</evidence>
<evidence type="ECO:0000313" key="3">
    <source>
        <dbReference type="Proteomes" id="UP000292120"/>
    </source>
</evidence>
<organism evidence="2 3">
    <name type="scientific">Aquabacterium lacunae</name>
    <dbReference type="NCBI Taxonomy" id="2528630"/>
    <lineage>
        <taxon>Bacteria</taxon>
        <taxon>Pseudomonadati</taxon>
        <taxon>Pseudomonadota</taxon>
        <taxon>Betaproteobacteria</taxon>
        <taxon>Burkholderiales</taxon>
        <taxon>Aquabacterium</taxon>
    </lineage>
</organism>
<dbReference type="SUPFAM" id="SSF47336">
    <property type="entry name" value="ACP-like"/>
    <property type="match status" value="1"/>
</dbReference>
<dbReference type="AlphaFoldDB" id="A0A4Q9GXU3"/>
<feature type="domain" description="Carrier" evidence="1">
    <location>
        <begin position="1"/>
        <end position="81"/>
    </location>
</feature>
<dbReference type="OrthoDB" id="8527261at2"/>
<dbReference type="InterPro" id="IPR036736">
    <property type="entry name" value="ACP-like_sf"/>
</dbReference>
<dbReference type="PROSITE" id="PS50075">
    <property type="entry name" value="CARRIER"/>
    <property type="match status" value="1"/>
</dbReference>
<dbReference type="Proteomes" id="UP000292120">
    <property type="component" value="Unassembled WGS sequence"/>
</dbReference>
<dbReference type="Pfam" id="PF00550">
    <property type="entry name" value="PP-binding"/>
    <property type="match status" value="1"/>
</dbReference>
<dbReference type="InterPro" id="IPR009081">
    <property type="entry name" value="PP-bd_ACP"/>
</dbReference>
<reference evidence="2 3" key="1">
    <citation type="submission" date="2019-02" db="EMBL/GenBank/DDBJ databases">
        <title>Aquabacterium sp. strain KMB7.</title>
        <authorList>
            <person name="Chen W.-M."/>
        </authorList>
    </citation>
    <scope>NUCLEOTIDE SEQUENCE [LARGE SCALE GENOMIC DNA]</scope>
    <source>
        <strain evidence="2 3">KMB7</strain>
    </source>
</reference>
<accession>A0A4Q9GXU3</accession>
<keyword evidence="3" id="KW-1185">Reference proteome</keyword>
<evidence type="ECO:0000313" key="2">
    <source>
        <dbReference type="EMBL" id="TBO30226.1"/>
    </source>
</evidence>
<proteinExistence type="predicted"/>
<sequence length="84" mass="8996">MPDLQDVLHVLDRALQLQGRALHFTPETPLLGALPELDSMGVVALLSELETHFGVFFDDSAISADSFATVAQVCKLVEQATASS</sequence>
<comment type="caution">
    <text evidence="2">The sequence shown here is derived from an EMBL/GenBank/DDBJ whole genome shotgun (WGS) entry which is preliminary data.</text>
</comment>
<protein>
    <submittedName>
        <fullName evidence="2">Acyl carrier protein</fullName>
    </submittedName>
</protein>
<dbReference type="Gene3D" id="1.10.1200.10">
    <property type="entry name" value="ACP-like"/>
    <property type="match status" value="1"/>
</dbReference>